<accession>A0ABR4FUJ8</accession>
<dbReference type="InterPro" id="IPR016461">
    <property type="entry name" value="COMT-like"/>
</dbReference>
<dbReference type="SUPFAM" id="SSF53335">
    <property type="entry name" value="S-adenosyl-L-methionine-dependent methyltransferases"/>
    <property type="match status" value="1"/>
</dbReference>
<dbReference type="InterPro" id="IPR001077">
    <property type="entry name" value="COMT_C"/>
</dbReference>
<dbReference type="PROSITE" id="PS51683">
    <property type="entry name" value="SAM_OMT_II"/>
    <property type="match status" value="1"/>
</dbReference>
<proteinExistence type="predicted"/>
<dbReference type="GO" id="GO:0008168">
    <property type="term" value="F:methyltransferase activity"/>
    <property type="evidence" value="ECO:0007669"/>
    <property type="project" value="UniProtKB-KW"/>
</dbReference>
<keyword evidence="3" id="KW-0949">S-adenosyl-L-methionine</keyword>
<keyword evidence="6" id="KW-1185">Reference proteome</keyword>
<evidence type="ECO:0000313" key="6">
    <source>
        <dbReference type="Proteomes" id="UP001610563"/>
    </source>
</evidence>
<evidence type="ECO:0000256" key="2">
    <source>
        <dbReference type="ARBA" id="ARBA00022679"/>
    </source>
</evidence>
<dbReference type="PANTHER" id="PTHR43712">
    <property type="entry name" value="PUTATIVE (AFU_ORTHOLOGUE AFUA_4G14580)-RELATED"/>
    <property type="match status" value="1"/>
</dbReference>
<feature type="domain" description="O-methyltransferase C-terminal" evidence="4">
    <location>
        <begin position="166"/>
        <end position="303"/>
    </location>
</feature>
<dbReference type="Proteomes" id="UP001610563">
    <property type="component" value="Unassembled WGS sequence"/>
</dbReference>
<evidence type="ECO:0000259" key="4">
    <source>
        <dbReference type="Pfam" id="PF00891"/>
    </source>
</evidence>
<comment type="caution">
    <text evidence="5">The sequence shown here is derived from an EMBL/GenBank/DDBJ whole genome shotgun (WGS) entry which is preliminary data.</text>
</comment>
<keyword evidence="1 5" id="KW-0489">Methyltransferase</keyword>
<evidence type="ECO:0000313" key="5">
    <source>
        <dbReference type="EMBL" id="KAL2786951.1"/>
    </source>
</evidence>
<gene>
    <name evidence="5" type="ORF">BJX66DRAFT_341639</name>
</gene>
<dbReference type="EMBL" id="JBFTWV010000106">
    <property type="protein sequence ID" value="KAL2786951.1"/>
    <property type="molecule type" value="Genomic_DNA"/>
</dbReference>
<name>A0ABR4FUJ8_9EURO</name>
<dbReference type="Gene3D" id="3.40.50.150">
    <property type="entry name" value="Vaccinia Virus protein VP39"/>
    <property type="match status" value="1"/>
</dbReference>
<keyword evidence="2" id="KW-0808">Transferase</keyword>
<reference evidence="5 6" key="1">
    <citation type="submission" date="2024-07" db="EMBL/GenBank/DDBJ databases">
        <title>Section-level genome sequencing and comparative genomics of Aspergillus sections Usti and Cavernicolus.</title>
        <authorList>
            <consortium name="Lawrence Berkeley National Laboratory"/>
            <person name="Nybo J.L."/>
            <person name="Vesth T.C."/>
            <person name="Theobald S."/>
            <person name="Frisvad J.C."/>
            <person name="Larsen T.O."/>
            <person name="Kjaerboelling I."/>
            <person name="Rothschild-Mancinelli K."/>
            <person name="Lyhne E.K."/>
            <person name="Kogle M.E."/>
            <person name="Barry K."/>
            <person name="Clum A."/>
            <person name="Na H."/>
            <person name="Ledsgaard L."/>
            <person name="Lin J."/>
            <person name="Lipzen A."/>
            <person name="Kuo A."/>
            <person name="Riley R."/>
            <person name="Mondo S."/>
            <person name="Labutti K."/>
            <person name="Haridas S."/>
            <person name="Pangalinan J."/>
            <person name="Salamov A.A."/>
            <person name="Simmons B.A."/>
            <person name="Magnuson J.K."/>
            <person name="Chen J."/>
            <person name="Drula E."/>
            <person name="Henrissat B."/>
            <person name="Wiebenga A."/>
            <person name="Lubbers R.J."/>
            <person name="Gomes A.C."/>
            <person name="Makela M.R."/>
            <person name="Stajich J."/>
            <person name="Grigoriev I.V."/>
            <person name="Mortensen U.H."/>
            <person name="De Vries R.P."/>
            <person name="Baker S.E."/>
            <person name="Andersen M.R."/>
        </authorList>
    </citation>
    <scope>NUCLEOTIDE SEQUENCE [LARGE SCALE GENOMIC DNA]</scope>
    <source>
        <strain evidence="5 6">CBS 209.92</strain>
    </source>
</reference>
<evidence type="ECO:0000256" key="3">
    <source>
        <dbReference type="ARBA" id="ARBA00022691"/>
    </source>
</evidence>
<protein>
    <submittedName>
        <fullName evidence="5">S-adenosyl-L-methionine-dependent methyltransferase</fullName>
    </submittedName>
</protein>
<sequence length="323" mass="35690">MNPTPITGRVARILTTPTLMPFFPVAAHFKLFDIVGKSDKALSSREALTAYNTTVAIAVTATGPGLPLFQDTLLAMGSLGLMDVPKNDHATEISLAGSFLLRKLKDENFDYLFRDGDTPMQCAYKVMGNEKYAKEHTYAIMAAEGRMDSFNTMTGKFGEGGPSTSTKIVDIGGGRGELLLQLKEAFPQLRNEDLIVEEFNDDLGYVSGVTLIQWNYKDESTPQPIKGALIYNLSHVLHNLPDLDAIHVLQRIAEAMAPHSRILVHEDVKRTEKAPVHAAMILLFGRRERTEPEWRLMAKFAGLEVTFIGFPGFAPGVIELRKP</sequence>
<dbReference type="Pfam" id="PF00891">
    <property type="entry name" value="Methyltransf_2"/>
    <property type="match status" value="1"/>
</dbReference>
<evidence type="ECO:0000256" key="1">
    <source>
        <dbReference type="ARBA" id="ARBA00022603"/>
    </source>
</evidence>
<organism evidence="5 6">
    <name type="scientific">Aspergillus keveii</name>
    <dbReference type="NCBI Taxonomy" id="714993"/>
    <lineage>
        <taxon>Eukaryota</taxon>
        <taxon>Fungi</taxon>
        <taxon>Dikarya</taxon>
        <taxon>Ascomycota</taxon>
        <taxon>Pezizomycotina</taxon>
        <taxon>Eurotiomycetes</taxon>
        <taxon>Eurotiomycetidae</taxon>
        <taxon>Eurotiales</taxon>
        <taxon>Aspergillaceae</taxon>
        <taxon>Aspergillus</taxon>
        <taxon>Aspergillus subgen. Nidulantes</taxon>
    </lineage>
</organism>
<dbReference type="GO" id="GO:0032259">
    <property type="term" value="P:methylation"/>
    <property type="evidence" value="ECO:0007669"/>
    <property type="project" value="UniProtKB-KW"/>
</dbReference>
<dbReference type="InterPro" id="IPR029063">
    <property type="entry name" value="SAM-dependent_MTases_sf"/>
</dbReference>
<dbReference type="PANTHER" id="PTHR43712:SF18">
    <property type="entry name" value="PUTATIVE (AFU_ORTHOLOGUE AFUA_4G14240)-RELATED"/>
    <property type="match status" value="1"/>
</dbReference>